<dbReference type="PANTHER" id="PTHR13363:SF6">
    <property type="entry name" value="RING FINGER AND SPRY DOMAIN-CONTAINING PROTEIN 1"/>
    <property type="match status" value="1"/>
</dbReference>
<protein>
    <recommendedName>
        <fullName evidence="9">RING finger and SPRY domain-containing protein 1</fullName>
    </recommendedName>
</protein>
<comment type="caution">
    <text evidence="7">The sequence shown here is derived from an EMBL/GenBank/DDBJ whole genome shotgun (WGS) entry which is preliminary data.</text>
</comment>
<dbReference type="InterPro" id="IPR013083">
    <property type="entry name" value="Znf_RING/FYVE/PHD"/>
</dbReference>
<evidence type="ECO:0000256" key="4">
    <source>
        <dbReference type="PROSITE-ProRule" id="PRU00175"/>
    </source>
</evidence>
<dbReference type="GO" id="GO:0008270">
    <property type="term" value="F:zinc ion binding"/>
    <property type="evidence" value="ECO:0007669"/>
    <property type="project" value="UniProtKB-KW"/>
</dbReference>
<dbReference type="EMBL" id="QKKF02021295">
    <property type="protein sequence ID" value="RZF38913.1"/>
    <property type="molecule type" value="Genomic_DNA"/>
</dbReference>
<keyword evidence="3" id="KW-0862">Zinc</keyword>
<dbReference type="GO" id="GO:0051603">
    <property type="term" value="P:proteolysis involved in protein catabolic process"/>
    <property type="evidence" value="ECO:0007669"/>
    <property type="project" value="TreeGrafter"/>
</dbReference>
<dbReference type="InParanoid" id="A0A482WZK8"/>
<dbReference type="PROSITE" id="PS50089">
    <property type="entry name" value="ZF_RING_2"/>
    <property type="match status" value="1"/>
</dbReference>
<dbReference type="STRING" id="195883.A0A482WZK8"/>
<proteinExistence type="predicted"/>
<dbReference type="AlphaFoldDB" id="A0A482WZK8"/>
<dbReference type="Pfam" id="PF00622">
    <property type="entry name" value="SPRY"/>
    <property type="match status" value="1"/>
</dbReference>
<evidence type="ECO:0000256" key="2">
    <source>
        <dbReference type="ARBA" id="ARBA00022771"/>
    </source>
</evidence>
<keyword evidence="1" id="KW-0479">Metal-binding</keyword>
<evidence type="ECO:0000313" key="7">
    <source>
        <dbReference type="EMBL" id="RZF38913.1"/>
    </source>
</evidence>
<keyword evidence="8" id="KW-1185">Reference proteome</keyword>
<dbReference type="GO" id="GO:0004842">
    <property type="term" value="F:ubiquitin-protein transferase activity"/>
    <property type="evidence" value="ECO:0007669"/>
    <property type="project" value="InterPro"/>
</dbReference>
<dbReference type="InterPro" id="IPR013320">
    <property type="entry name" value="ConA-like_dom_sf"/>
</dbReference>
<dbReference type="InterPro" id="IPR016024">
    <property type="entry name" value="ARM-type_fold"/>
</dbReference>
<dbReference type="InterPro" id="IPR045129">
    <property type="entry name" value="RNF123/RKP/RSPRY1"/>
</dbReference>
<dbReference type="InterPro" id="IPR003877">
    <property type="entry name" value="SPRY_dom"/>
</dbReference>
<dbReference type="SUPFAM" id="SSF57850">
    <property type="entry name" value="RING/U-box"/>
    <property type="match status" value="1"/>
</dbReference>
<dbReference type="GO" id="GO:0005737">
    <property type="term" value="C:cytoplasm"/>
    <property type="evidence" value="ECO:0007669"/>
    <property type="project" value="TreeGrafter"/>
</dbReference>
<name>A0A482WZK8_LAOST</name>
<dbReference type="Pfam" id="PF13920">
    <property type="entry name" value="zf-C3HC4_3"/>
    <property type="match status" value="1"/>
</dbReference>
<feature type="domain" description="RING-type" evidence="5">
    <location>
        <begin position="496"/>
        <end position="531"/>
    </location>
</feature>
<organism evidence="7 8">
    <name type="scientific">Laodelphax striatellus</name>
    <name type="common">Small brown planthopper</name>
    <name type="synonym">Delphax striatella</name>
    <dbReference type="NCBI Taxonomy" id="195883"/>
    <lineage>
        <taxon>Eukaryota</taxon>
        <taxon>Metazoa</taxon>
        <taxon>Ecdysozoa</taxon>
        <taxon>Arthropoda</taxon>
        <taxon>Hexapoda</taxon>
        <taxon>Insecta</taxon>
        <taxon>Pterygota</taxon>
        <taxon>Neoptera</taxon>
        <taxon>Paraneoptera</taxon>
        <taxon>Hemiptera</taxon>
        <taxon>Auchenorrhyncha</taxon>
        <taxon>Fulgoroidea</taxon>
        <taxon>Delphacidae</taxon>
        <taxon>Criomorphinae</taxon>
        <taxon>Laodelphax</taxon>
    </lineage>
</organism>
<gene>
    <name evidence="7" type="ORF">LSTR_LSTR005160</name>
</gene>
<feature type="domain" description="B30.2/SPRY" evidence="6">
    <location>
        <begin position="264"/>
        <end position="447"/>
    </location>
</feature>
<sequence length="547" mass="61347">MGTCLCRCKRERRNPVPQNANRRLQRRARNSHLAVEEVQECYLPAAGAPWWKSMSSKAVDILVLDTLKIIGSLMENEQEPPEVLMKLHNIADQEEGWLQVVQSMVNVIPIDEPLGPAVITLLLDDCPLPNKEAVLKLSRIFNLSHQSAVVKSQRSIRQQRNICIILGVLAEKLSGPSSVAILTPGTLAYLVANLEENSDATVTLFSLVALEKFAQTSENKATIMRALLAVAGGNPLLRLEKLIDSKDLIESQVGFCAQWCLDNLFITEGRKYSYEKVDMSNINAMLNISDVSEYLKISPDGLEARCDAHSFESVRCTFQVDSGVWYYETTILSSGVMQIGWATRNSRFLNHEGHGIGDDEFSLAFDGCRQFIWYNASNHSQSKVRWKPGDTLGSIIDLNKPMIYFYLNGEQVASSDLVFQEARSGFFAAASFMSFQQCRFNFGSEPFKYPPPGLFFGHTINSFNDHGSLSAEKRIVLPRHLQLESLRQMSVKEDSCTICFDDRANRALRPCGHKGFCERCSYMLNECPICRAAIECIVEEDPETPDT</sequence>
<dbReference type="PROSITE" id="PS50188">
    <property type="entry name" value="B302_SPRY"/>
    <property type="match status" value="1"/>
</dbReference>
<evidence type="ECO:0000256" key="3">
    <source>
        <dbReference type="ARBA" id="ARBA00022833"/>
    </source>
</evidence>
<dbReference type="CDD" id="cd16566">
    <property type="entry name" value="RING-HC_RSPRY1"/>
    <property type="match status" value="1"/>
</dbReference>
<dbReference type="SMART" id="SM00449">
    <property type="entry name" value="SPRY"/>
    <property type="match status" value="1"/>
</dbReference>
<dbReference type="Gene3D" id="2.60.120.920">
    <property type="match status" value="1"/>
</dbReference>
<dbReference type="SMART" id="SM00184">
    <property type="entry name" value="RING"/>
    <property type="match status" value="1"/>
</dbReference>
<accession>A0A482WZK8</accession>
<dbReference type="Proteomes" id="UP000291343">
    <property type="component" value="Unassembled WGS sequence"/>
</dbReference>
<dbReference type="InterPro" id="IPR035774">
    <property type="entry name" value="SPRY_RSPRY1"/>
</dbReference>
<dbReference type="InterPro" id="IPR043136">
    <property type="entry name" value="B30.2/SPRY_sf"/>
</dbReference>
<evidence type="ECO:0000313" key="8">
    <source>
        <dbReference type="Proteomes" id="UP000291343"/>
    </source>
</evidence>
<keyword evidence="2 4" id="KW-0863">Zinc-finger</keyword>
<dbReference type="SMR" id="A0A482WZK8"/>
<evidence type="ECO:0000259" key="5">
    <source>
        <dbReference type="PROSITE" id="PS50089"/>
    </source>
</evidence>
<evidence type="ECO:0000259" key="6">
    <source>
        <dbReference type="PROSITE" id="PS50188"/>
    </source>
</evidence>
<dbReference type="PANTHER" id="PTHR13363">
    <property type="entry name" value="RING FINGER AND SRY DOMAIN-CONTAINING"/>
    <property type="match status" value="1"/>
</dbReference>
<dbReference type="InterPro" id="IPR001870">
    <property type="entry name" value="B30.2/SPRY"/>
</dbReference>
<dbReference type="SUPFAM" id="SSF49899">
    <property type="entry name" value="Concanavalin A-like lectins/glucanases"/>
    <property type="match status" value="1"/>
</dbReference>
<dbReference type="OrthoDB" id="10017393at2759"/>
<dbReference type="CDD" id="cd12883">
    <property type="entry name" value="SPRY_RING"/>
    <property type="match status" value="1"/>
</dbReference>
<dbReference type="Gene3D" id="3.30.40.10">
    <property type="entry name" value="Zinc/RING finger domain, C3HC4 (zinc finger)"/>
    <property type="match status" value="1"/>
</dbReference>
<evidence type="ECO:0008006" key="9">
    <source>
        <dbReference type="Google" id="ProtNLM"/>
    </source>
</evidence>
<dbReference type="InterPro" id="IPR001841">
    <property type="entry name" value="Znf_RING"/>
</dbReference>
<dbReference type="SUPFAM" id="SSF48371">
    <property type="entry name" value="ARM repeat"/>
    <property type="match status" value="1"/>
</dbReference>
<evidence type="ECO:0000256" key="1">
    <source>
        <dbReference type="ARBA" id="ARBA00022723"/>
    </source>
</evidence>
<reference evidence="7 8" key="1">
    <citation type="journal article" date="2017" name="Gigascience">
        <title>Genome sequence of the small brown planthopper, Laodelphax striatellus.</title>
        <authorList>
            <person name="Zhu J."/>
            <person name="Jiang F."/>
            <person name="Wang X."/>
            <person name="Yang P."/>
            <person name="Bao Y."/>
            <person name="Zhao W."/>
            <person name="Wang W."/>
            <person name="Lu H."/>
            <person name="Wang Q."/>
            <person name="Cui N."/>
            <person name="Li J."/>
            <person name="Chen X."/>
            <person name="Luo L."/>
            <person name="Yu J."/>
            <person name="Kang L."/>
            <person name="Cui F."/>
        </authorList>
    </citation>
    <scope>NUCLEOTIDE SEQUENCE [LARGE SCALE GENOMIC DNA]</scope>
    <source>
        <strain evidence="7">Lst14</strain>
    </source>
</reference>